<evidence type="ECO:0000256" key="2">
    <source>
        <dbReference type="ARBA" id="ARBA00005269"/>
    </source>
</evidence>
<evidence type="ECO:0000256" key="5">
    <source>
        <dbReference type="ARBA" id="ARBA00022603"/>
    </source>
</evidence>
<comment type="function">
    <text evidence="1 9">Specifically methylates the guanine in position 966 of 16S rRNA in the assembled 30S particle.</text>
</comment>
<evidence type="ECO:0000313" key="11">
    <source>
        <dbReference type="Proteomes" id="UP000298049"/>
    </source>
</evidence>
<keyword evidence="9" id="KW-0698">rRNA processing</keyword>
<dbReference type="InterPro" id="IPR002052">
    <property type="entry name" value="DNA_methylase_N6_adenine_CS"/>
</dbReference>
<evidence type="ECO:0000256" key="7">
    <source>
        <dbReference type="ARBA" id="ARBA00022691"/>
    </source>
</evidence>
<accession>A0A4P7XCX0</accession>
<evidence type="ECO:0000256" key="8">
    <source>
        <dbReference type="ARBA" id="ARBA00048326"/>
    </source>
</evidence>
<evidence type="ECO:0000313" key="10">
    <source>
        <dbReference type="EMBL" id="QCF24709.1"/>
    </source>
</evidence>
<dbReference type="PANTHER" id="PTHR43542:SF1">
    <property type="entry name" value="METHYLTRANSFERASE"/>
    <property type="match status" value="1"/>
</dbReference>
<evidence type="ECO:0000256" key="3">
    <source>
        <dbReference type="ARBA" id="ARBA00012141"/>
    </source>
</evidence>
<dbReference type="NCBIfam" id="TIGR00095">
    <property type="entry name" value="16S rRNA (guanine(966)-N(2))-methyltransferase RsmD"/>
    <property type="match status" value="1"/>
</dbReference>
<dbReference type="RefSeq" id="WP_136546183.1">
    <property type="nucleotide sequence ID" value="NZ_CP031093.1"/>
</dbReference>
<evidence type="ECO:0000256" key="9">
    <source>
        <dbReference type="PIRNR" id="PIRNR004553"/>
    </source>
</evidence>
<dbReference type="InterPro" id="IPR004398">
    <property type="entry name" value="RNA_MeTrfase_RsmD"/>
</dbReference>
<dbReference type="Gene3D" id="3.40.50.150">
    <property type="entry name" value="Vaccinia Virus protein VP39"/>
    <property type="match status" value="1"/>
</dbReference>
<reference evidence="10 11" key="1">
    <citation type="submission" date="2018-07" db="EMBL/GenBank/DDBJ databases">
        <title>Marsedoiliclastica nanhaica gen. nov. sp. nov., a novel marine hydrocarbonoclastic bacterium isolated from an in-situ enriched hydrocarbon-degrading consortium in deep-sea sediment.</title>
        <authorList>
            <person name="Dong C."/>
            <person name="Ma T."/>
            <person name="Liu R."/>
            <person name="Shao Z."/>
        </authorList>
    </citation>
    <scope>NUCLEOTIDE SEQUENCE [LARGE SCALE GENOMIC DNA]</scope>
    <source>
        <strain evidence="11">soil36-7</strain>
    </source>
</reference>
<comment type="catalytic activity">
    <reaction evidence="8 9">
        <text>guanosine(966) in 16S rRNA + S-adenosyl-L-methionine = N(2)-methylguanosine(966) in 16S rRNA + S-adenosyl-L-homocysteine + H(+)</text>
        <dbReference type="Rhea" id="RHEA:23548"/>
        <dbReference type="Rhea" id="RHEA-COMP:10211"/>
        <dbReference type="Rhea" id="RHEA-COMP:10212"/>
        <dbReference type="ChEBI" id="CHEBI:15378"/>
        <dbReference type="ChEBI" id="CHEBI:57856"/>
        <dbReference type="ChEBI" id="CHEBI:59789"/>
        <dbReference type="ChEBI" id="CHEBI:74269"/>
        <dbReference type="ChEBI" id="CHEBI:74481"/>
        <dbReference type="EC" id="2.1.1.171"/>
    </reaction>
</comment>
<dbReference type="GO" id="GO:0003676">
    <property type="term" value="F:nucleic acid binding"/>
    <property type="evidence" value="ECO:0007669"/>
    <property type="project" value="InterPro"/>
</dbReference>
<proteinExistence type="inferred from homology"/>
<dbReference type="PIRSF" id="PIRSF004553">
    <property type="entry name" value="CHP00095"/>
    <property type="match status" value="1"/>
</dbReference>
<dbReference type="InterPro" id="IPR029063">
    <property type="entry name" value="SAM-dependent_MTases_sf"/>
</dbReference>
<dbReference type="PANTHER" id="PTHR43542">
    <property type="entry name" value="METHYLTRANSFERASE"/>
    <property type="match status" value="1"/>
</dbReference>
<evidence type="ECO:0000256" key="6">
    <source>
        <dbReference type="ARBA" id="ARBA00022679"/>
    </source>
</evidence>
<dbReference type="Pfam" id="PF03602">
    <property type="entry name" value="Cons_hypoth95"/>
    <property type="match status" value="1"/>
</dbReference>
<name>A0A4P7XCX0_9ALTE</name>
<organism evidence="10 11">
    <name type="scientific">Hydrocarboniclastica marina</name>
    <dbReference type="NCBI Taxonomy" id="2259620"/>
    <lineage>
        <taxon>Bacteria</taxon>
        <taxon>Pseudomonadati</taxon>
        <taxon>Pseudomonadota</taxon>
        <taxon>Gammaproteobacteria</taxon>
        <taxon>Alteromonadales</taxon>
        <taxon>Alteromonadaceae</taxon>
        <taxon>Hydrocarboniclastica</taxon>
    </lineage>
</organism>
<dbReference type="SUPFAM" id="SSF53335">
    <property type="entry name" value="S-adenosyl-L-methionine-dependent methyltransferases"/>
    <property type="match status" value="1"/>
</dbReference>
<keyword evidence="11" id="KW-1185">Reference proteome</keyword>
<evidence type="ECO:0000256" key="4">
    <source>
        <dbReference type="ARBA" id="ARBA00013682"/>
    </source>
</evidence>
<dbReference type="PROSITE" id="PS00092">
    <property type="entry name" value="N6_MTASE"/>
    <property type="match status" value="1"/>
</dbReference>
<dbReference type="EC" id="2.1.1.171" evidence="3 9"/>
<keyword evidence="7 9" id="KW-0949">S-adenosyl-L-methionine</keyword>
<dbReference type="KEGG" id="hmi:soil367_01365"/>
<dbReference type="GO" id="GO:0052913">
    <property type="term" value="F:16S rRNA (guanine(966)-N(2))-methyltransferase activity"/>
    <property type="evidence" value="ECO:0007669"/>
    <property type="project" value="UniProtKB-EC"/>
</dbReference>
<keyword evidence="5 9" id="KW-0489">Methyltransferase</keyword>
<dbReference type="CDD" id="cd02440">
    <property type="entry name" value="AdoMet_MTases"/>
    <property type="match status" value="1"/>
</dbReference>
<dbReference type="Proteomes" id="UP000298049">
    <property type="component" value="Chromosome"/>
</dbReference>
<sequence>MARPPSRPARAAKQHTARQESKLRLIAGVWRSRRLTFEEIPGLRPTPDRVRETLFNWLAPTIAGARCLDLFAGSGALGLEALSRGASEAFFVEYDASAARILRKNLELLGATTGQVWTGDALQYLAQPAARPFDIVFLDPPFRAGWLDRILPLLESGNWVAPGGYIYVEYEKETAPSTLPTTWISHRQKEAGQLRYQLFRRTAP</sequence>
<evidence type="ECO:0000256" key="1">
    <source>
        <dbReference type="ARBA" id="ARBA00002649"/>
    </source>
</evidence>
<dbReference type="OrthoDB" id="9803017at2"/>
<gene>
    <name evidence="10" type="primary">rsmD</name>
    <name evidence="10" type="ORF">soil367_01365</name>
</gene>
<keyword evidence="6 9" id="KW-0808">Transferase</keyword>
<protein>
    <recommendedName>
        <fullName evidence="4 9">Ribosomal RNA small subunit methyltransferase D</fullName>
        <ecNumber evidence="3 9">2.1.1.171</ecNumber>
    </recommendedName>
</protein>
<comment type="similarity">
    <text evidence="2 9">Belongs to the methyltransferase superfamily. RsmD family.</text>
</comment>
<dbReference type="EMBL" id="CP031093">
    <property type="protein sequence ID" value="QCF24709.1"/>
    <property type="molecule type" value="Genomic_DNA"/>
</dbReference>
<dbReference type="AlphaFoldDB" id="A0A4P7XCX0"/>